<keyword evidence="1 4" id="KW-0645">Protease</keyword>
<dbReference type="GO" id="GO:0006508">
    <property type="term" value="P:proteolysis"/>
    <property type="evidence" value="ECO:0007669"/>
    <property type="project" value="UniProtKB-KW"/>
</dbReference>
<dbReference type="PANTHER" id="PTHR43399">
    <property type="entry name" value="SUBTILISIN-RELATED"/>
    <property type="match status" value="1"/>
</dbReference>
<dbReference type="AlphaFoldDB" id="A0A9P5LKC2"/>
<name>A0A9P5LKC2_9HYPO</name>
<dbReference type="Proteomes" id="UP000722485">
    <property type="component" value="Unassembled WGS sequence"/>
</dbReference>
<dbReference type="InterPro" id="IPR023828">
    <property type="entry name" value="Peptidase_S8_Ser-AS"/>
</dbReference>
<dbReference type="InterPro" id="IPR036852">
    <property type="entry name" value="Peptidase_S8/S53_dom_sf"/>
</dbReference>
<dbReference type="InterPro" id="IPR022398">
    <property type="entry name" value="Peptidase_S8_His-AS"/>
</dbReference>
<dbReference type="PRINTS" id="PR00723">
    <property type="entry name" value="SUBTILISIN"/>
</dbReference>
<proteinExistence type="inferred from homology"/>
<gene>
    <name evidence="6" type="ORF">G7Z17_g3110</name>
</gene>
<dbReference type="PROSITE" id="PS00137">
    <property type="entry name" value="SUBTILASE_HIS"/>
    <property type="match status" value="1"/>
</dbReference>
<keyword evidence="2 4" id="KW-0378">Hydrolase</keyword>
<evidence type="ECO:0000256" key="1">
    <source>
        <dbReference type="ARBA" id="ARBA00022670"/>
    </source>
</evidence>
<dbReference type="GO" id="GO:0004252">
    <property type="term" value="F:serine-type endopeptidase activity"/>
    <property type="evidence" value="ECO:0007669"/>
    <property type="project" value="UniProtKB-UniRule"/>
</dbReference>
<dbReference type="PANTHER" id="PTHR43399:SF5">
    <property type="entry name" value="PEPTIDASE S8 FAMILY WITH PROTEASE-ASSOCIATED DOMAIN"/>
    <property type="match status" value="1"/>
</dbReference>
<dbReference type="PROSITE" id="PS51892">
    <property type="entry name" value="SUBTILASE"/>
    <property type="match status" value="1"/>
</dbReference>
<feature type="active site" description="Charge relay system" evidence="4">
    <location>
        <position position="474"/>
    </location>
</feature>
<feature type="domain" description="Peptidase S8/S53" evidence="5">
    <location>
        <begin position="217"/>
        <end position="526"/>
    </location>
</feature>
<dbReference type="Gene3D" id="3.40.50.200">
    <property type="entry name" value="Peptidase S8/S53 domain"/>
    <property type="match status" value="1"/>
</dbReference>
<evidence type="ECO:0000256" key="2">
    <source>
        <dbReference type="ARBA" id="ARBA00022801"/>
    </source>
</evidence>
<dbReference type="Pfam" id="PF00082">
    <property type="entry name" value="Peptidase_S8"/>
    <property type="match status" value="1"/>
</dbReference>
<sequence>MASTTPPSDSVPVTINGQTIDPQETYAQDAAHTNYITIGVYDVLSIGQEVHLERLGVSIRENLGEGIYLCYYEAKDLSSIRELDFIRQVDVYRNKFKIQVDLGAPTEETQLGSQVFNRVAETKEEECLVDVMVHEEVLGEISEVAERISECVHVPADELRVTESKVRLRVKRTLLPLIASDDRVRMIEEVVPIVLHDDVARKIVNADITLEGLPFRGRGQRVAVADTGFDRGDLEKCHPAFAGRVRALLPVSRKGLANDPHGHGTHVCGMVLGRDFDTPKGRIGGVAQDSELVVQSLWNNEMRALESPVDLKNLFWEPYELHECRIHSNSWGDAFADSSGQRHYTDAAKHIDKFVWDHPETFICFSAGNNGGPDRGPTIGAQAAAKNCLTVGASGSTRVNEPGKNAKTNFSPGEVLVTSSRGPTVDGLIKPDVVAPGFNIFSAQSTDPKAAWYGEQTDCPTEPGARWKPLSGTSQATPLVAGCVAVLREILHTKGVENPPSVLLRCLIINGADHLPGIPVEAQGFGRVNLTSTASMLESTIFTASDASQNPTLPAKSGCLIGPALKQGEVFRFALNPKDIDGGASALKVTLAYHDLPGSKIQNNLNLIVQSGNSLEYGNGGSAASPDVQNNVEQVILDPIPQTEILVSIEAQNILANSEQSFAISWLTSPPASKGD</sequence>
<dbReference type="CDD" id="cd04842">
    <property type="entry name" value="Peptidases_S8_Kp43_protease"/>
    <property type="match status" value="1"/>
</dbReference>
<evidence type="ECO:0000256" key="4">
    <source>
        <dbReference type="PROSITE-ProRule" id="PRU01240"/>
    </source>
</evidence>
<evidence type="ECO:0000313" key="6">
    <source>
        <dbReference type="EMBL" id="KAF7554172.1"/>
    </source>
</evidence>
<dbReference type="InterPro" id="IPR000209">
    <property type="entry name" value="Peptidase_S8/S53_dom"/>
</dbReference>
<dbReference type="InterPro" id="IPR015500">
    <property type="entry name" value="Peptidase_S8_subtilisin-rel"/>
</dbReference>
<feature type="active site" description="Charge relay system" evidence="4">
    <location>
        <position position="263"/>
    </location>
</feature>
<reference evidence="6" key="1">
    <citation type="submission" date="2020-03" db="EMBL/GenBank/DDBJ databases">
        <title>Draft Genome Sequence of Cylindrodendrum hubeiense.</title>
        <authorList>
            <person name="Buettner E."/>
            <person name="Kellner H."/>
        </authorList>
    </citation>
    <scope>NUCLEOTIDE SEQUENCE</scope>
    <source>
        <strain evidence="6">IHI 201604</strain>
    </source>
</reference>
<dbReference type="OrthoDB" id="10256524at2759"/>
<keyword evidence="7" id="KW-1185">Reference proteome</keyword>
<comment type="similarity">
    <text evidence="4">Belongs to the peptidase S8 family.</text>
</comment>
<dbReference type="EMBL" id="JAANBB010000036">
    <property type="protein sequence ID" value="KAF7554172.1"/>
    <property type="molecule type" value="Genomic_DNA"/>
</dbReference>
<dbReference type="Gene3D" id="2.60.120.380">
    <property type="match status" value="1"/>
</dbReference>
<dbReference type="SUPFAM" id="SSF49785">
    <property type="entry name" value="Galactose-binding domain-like"/>
    <property type="match status" value="1"/>
</dbReference>
<evidence type="ECO:0000256" key="3">
    <source>
        <dbReference type="ARBA" id="ARBA00022825"/>
    </source>
</evidence>
<accession>A0A9P5LKC2</accession>
<evidence type="ECO:0000259" key="5">
    <source>
        <dbReference type="Pfam" id="PF00082"/>
    </source>
</evidence>
<feature type="active site" description="Charge relay system" evidence="4">
    <location>
        <position position="226"/>
    </location>
</feature>
<dbReference type="InterPro" id="IPR008979">
    <property type="entry name" value="Galactose-bd-like_sf"/>
</dbReference>
<evidence type="ECO:0000313" key="7">
    <source>
        <dbReference type="Proteomes" id="UP000722485"/>
    </source>
</evidence>
<dbReference type="InterPro" id="IPR034058">
    <property type="entry name" value="TagA/B/C/D_pept_dom"/>
</dbReference>
<organism evidence="6 7">
    <name type="scientific">Cylindrodendrum hubeiense</name>
    <dbReference type="NCBI Taxonomy" id="595255"/>
    <lineage>
        <taxon>Eukaryota</taxon>
        <taxon>Fungi</taxon>
        <taxon>Dikarya</taxon>
        <taxon>Ascomycota</taxon>
        <taxon>Pezizomycotina</taxon>
        <taxon>Sordariomycetes</taxon>
        <taxon>Hypocreomycetidae</taxon>
        <taxon>Hypocreales</taxon>
        <taxon>Nectriaceae</taxon>
        <taxon>Cylindrodendrum</taxon>
    </lineage>
</organism>
<keyword evidence="3 4" id="KW-0720">Serine protease</keyword>
<dbReference type="SUPFAM" id="SSF52743">
    <property type="entry name" value="Subtilisin-like"/>
    <property type="match status" value="1"/>
</dbReference>
<comment type="caution">
    <text evidence="6">The sequence shown here is derived from an EMBL/GenBank/DDBJ whole genome shotgun (WGS) entry which is preliminary data.</text>
</comment>
<dbReference type="PROSITE" id="PS00138">
    <property type="entry name" value="SUBTILASE_SER"/>
    <property type="match status" value="1"/>
</dbReference>
<protein>
    <recommendedName>
        <fullName evidence="5">Peptidase S8/S53 domain-containing protein</fullName>
    </recommendedName>
</protein>
<dbReference type="InterPro" id="IPR051048">
    <property type="entry name" value="Peptidase_S8/S53_subtilisin"/>
</dbReference>